<dbReference type="GO" id="GO:0016020">
    <property type="term" value="C:membrane"/>
    <property type="evidence" value="ECO:0007669"/>
    <property type="project" value="UniProtKB-SubCell"/>
</dbReference>
<dbReference type="AlphaFoldDB" id="A0A9D3YIY9"/>
<name>A0A9D3YIY9_DREPO</name>
<dbReference type="InterPro" id="IPR056619">
    <property type="entry name" value="C8-3_MUC4"/>
</dbReference>
<evidence type="ECO:0000259" key="3">
    <source>
        <dbReference type="Pfam" id="PF23263"/>
    </source>
</evidence>
<reference evidence="4" key="2">
    <citation type="submission" date="2020-11" db="EMBL/GenBank/DDBJ databases">
        <authorList>
            <person name="McCartney M.A."/>
            <person name="Auch B."/>
            <person name="Kono T."/>
            <person name="Mallez S."/>
            <person name="Becker A."/>
            <person name="Gohl D.M."/>
            <person name="Silverstein K.A.T."/>
            <person name="Koren S."/>
            <person name="Bechman K.B."/>
            <person name="Herman A."/>
            <person name="Abrahante J.E."/>
            <person name="Garbe J."/>
        </authorList>
    </citation>
    <scope>NUCLEOTIDE SEQUENCE</scope>
    <source>
        <strain evidence="4">Duluth1</strain>
        <tissue evidence="4">Whole animal</tissue>
    </source>
</reference>
<organism evidence="4 5">
    <name type="scientific">Dreissena polymorpha</name>
    <name type="common">Zebra mussel</name>
    <name type="synonym">Mytilus polymorpha</name>
    <dbReference type="NCBI Taxonomy" id="45954"/>
    <lineage>
        <taxon>Eukaryota</taxon>
        <taxon>Metazoa</taxon>
        <taxon>Spiralia</taxon>
        <taxon>Lophotrochozoa</taxon>
        <taxon>Mollusca</taxon>
        <taxon>Bivalvia</taxon>
        <taxon>Autobranchia</taxon>
        <taxon>Heteroconchia</taxon>
        <taxon>Euheterodonta</taxon>
        <taxon>Imparidentia</taxon>
        <taxon>Neoheterodontei</taxon>
        <taxon>Myida</taxon>
        <taxon>Dreissenoidea</taxon>
        <taxon>Dreissenidae</taxon>
        <taxon>Dreissena</taxon>
    </lineage>
</organism>
<gene>
    <name evidence="4" type="ORF">DPMN_076383</name>
</gene>
<dbReference type="EMBL" id="JAIWYP010000015">
    <property type="protein sequence ID" value="KAH3701397.1"/>
    <property type="molecule type" value="Genomic_DNA"/>
</dbReference>
<comment type="subcellular location">
    <subcellularLocation>
        <location evidence="1">Membrane</location>
    </subcellularLocation>
</comment>
<dbReference type="Proteomes" id="UP000828390">
    <property type="component" value="Unassembled WGS sequence"/>
</dbReference>
<reference evidence="4" key="1">
    <citation type="journal article" date="2019" name="bioRxiv">
        <title>The Genome of the Zebra Mussel, Dreissena polymorpha: A Resource for Invasive Species Research.</title>
        <authorList>
            <person name="McCartney M.A."/>
            <person name="Auch B."/>
            <person name="Kono T."/>
            <person name="Mallez S."/>
            <person name="Zhang Y."/>
            <person name="Obille A."/>
            <person name="Becker A."/>
            <person name="Abrahante J.E."/>
            <person name="Garbe J."/>
            <person name="Badalamenti J.P."/>
            <person name="Herman A."/>
            <person name="Mangelson H."/>
            <person name="Liachko I."/>
            <person name="Sullivan S."/>
            <person name="Sone E.D."/>
            <person name="Koren S."/>
            <person name="Silverstein K.A.T."/>
            <person name="Beckman K.B."/>
            <person name="Gohl D.M."/>
        </authorList>
    </citation>
    <scope>NUCLEOTIDE SEQUENCE</scope>
    <source>
        <strain evidence="4">Duluth1</strain>
        <tissue evidence="4">Whole animal</tissue>
    </source>
</reference>
<sequence length="106" mass="12514">MTTAQESIFKYADGYTHANFIQENFTPKFLEEANATLRAEAEQKCNANLQCVFDFIFTGNEQLARETERTEELAVRANEAASTFNCKMKMMIWRYLTKRYIELHYY</sequence>
<proteinExistence type="predicted"/>
<evidence type="ECO:0000256" key="1">
    <source>
        <dbReference type="ARBA" id="ARBA00004370"/>
    </source>
</evidence>
<evidence type="ECO:0000256" key="2">
    <source>
        <dbReference type="ARBA" id="ARBA00023136"/>
    </source>
</evidence>
<feature type="domain" description="Mucin-4-like C8-3" evidence="3">
    <location>
        <begin position="32"/>
        <end position="79"/>
    </location>
</feature>
<evidence type="ECO:0000313" key="5">
    <source>
        <dbReference type="Proteomes" id="UP000828390"/>
    </source>
</evidence>
<keyword evidence="5" id="KW-1185">Reference proteome</keyword>
<accession>A0A9D3YIY9</accession>
<comment type="caution">
    <text evidence="4">The sequence shown here is derived from an EMBL/GenBank/DDBJ whole genome shotgun (WGS) entry which is preliminary data.</text>
</comment>
<evidence type="ECO:0000313" key="4">
    <source>
        <dbReference type="EMBL" id="KAH3701397.1"/>
    </source>
</evidence>
<dbReference type="Pfam" id="PF23263">
    <property type="entry name" value="C8-3_MUC4"/>
    <property type="match status" value="1"/>
</dbReference>
<protein>
    <recommendedName>
        <fullName evidence="3">Mucin-4-like C8-3 domain-containing protein</fullName>
    </recommendedName>
</protein>
<keyword evidence="2" id="KW-0472">Membrane</keyword>